<reference evidence="7 8" key="1">
    <citation type="submission" date="2021-05" db="EMBL/GenBank/DDBJ databases">
        <title>Molecular characterization for Shewanella algae harboring chromosomal blaOXA-55-like strains isolated from clinical and environment sample.</title>
        <authorList>
            <person name="Ohama Y."/>
            <person name="Aoki K."/>
            <person name="Harada S."/>
            <person name="Moriya K."/>
            <person name="Ishii Y."/>
            <person name="Tateda K."/>
        </authorList>
    </citation>
    <scope>NUCLEOTIDE SEQUENCE [LARGE SCALE GENOMIC DNA]</scope>
    <source>
        <strain evidence="7 8">LMG 23746</strain>
    </source>
</reference>
<keyword evidence="2 6" id="KW-0554">One-carbon metabolism</keyword>
<evidence type="ECO:0000256" key="5">
    <source>
        <dbReference type="ARBA" id="ARBA00022840"/>
    </source>
</evidence>
<dbReference type="Gene3D" id="3.10.410.10">
    <property type="entry name" value="Formyltetrahydrofolate synthetase, domain 3"/>
    <property type="match status" value="1"/>
</dbReference>
<dbReference type="PROSITE" id="PS00721">
    <property type="entry name" value="FTHFS_1"/>
    <property type="match status" value="1"/>
</dbReference>
<name>A0ABQ4P6P3_9GAMM</name>
<comment type="pathway">
    <text evidence="1 6">One-carbon metabolism; tetrahydrofolate interconversion.</text>
</comment>
<dbReference type="CDD" id="cd00477">
    <property type="entry name" value="FTHFS"/>
    <property type="match status" value="1"/>
</dbReference>
<comment type="catalytic activity">
    <reaction evidence="6">
        <text>(6S)-5,6,7,8-tetrahydrofolate + formate + ATP = (6R)-10-formyltetrahydrofolate + ADP + phosphate</text>
        <dbReference type="Rhea" id="RHEA:20221"/>
        <dbReference type="ChEBI" id="CHEBI:15740"/>
        <dbReference type="ChEBI" id="CHEBI:30616"/>
        <dbReference type="ChEBI" id="CHEBI:43474"/>
        <dbReference type="ChEBI" id="CHEBI:57453"/>
        <dbReference type="ChEBI" id="CHEBI:195366"/>
        <dbReference type="ChEBI" id="CHEBI:456216"/>
        <dbReference type="EC" id="6.3.4.3"/>
    </reaction>
</comment>
<dbReference type="NCBIfam" id="NF010030">
    <property type="entry name" value="PRK13505.1"/>
    <property type="match status" value="1"/>
</dbReference>
<evidence type="ECO:0000256" key="3">
    <source>
        <dbReference type="ARBA" id="ARBA00022598"/>
    </source>
</evidence>
<keyword evidence="5 6" id="KW-0067">ATP-binding</keyword>
<comment type="similarity">
    <text evidence="6">Belongs to the formate--tetrahydrofolate ligase family.</text>
</comment>
<sequence>MLSDIDISRRAELQPIEAIAQQFGILPSELIAYGAYKAKVNLDIKQRLADNRDGKLVIVTAVTPTPFGEGKTVTSIGLTQGLQAIGQRACACIRQPSMGPVFGIKGGAAGGGLAQVVPMESLNLHLTGDIHAVTSAHNLAAAAIDARLYHEHRLGAEAFAVQSGLTPLNIDASRIAWRRVVDQNERSLRHIRVGLGANVPNALGNGPEHDSGFDISAASELMAILALSRDLQDMRQRIGRIVLAHNTAGEVITAEDLGVAGAMTVIMSEAIAPTLMQTLSGAPCLIHAGPFANIAHGNSSIIADDIALKLADIVVTEGGFGSDMGFEKYCNIKARQAGKTPDAAVIVVTVKALKSHAEACQSDTSESAKLAAGFDNLRWHINNVAQYGVPVVVAINRFQSDTLEELTWLREQVMAQGVFGCEVCDAFTQGSQGAQALAEVVVQATEAPNQFRFLYPLEQSIEAKLMTIAEAGYGASGIQLSAKAQAQLVHLKRHGFEHLPICVAKTPLSISHDPKLKGVPKGFELPISELKVSAGAGFITALVGQVMTMPGLGIRPGYLNIDINQHNEIVGLA</sequence>
<evidence type="ECO:0000256" key="4">
    <source>
        <dbReference type="ARBA" id="ARBA00022741"/>
    </source>
</evidence>
<dbReference type="Gene3D" id="3.30.1510.10">
    <property type="entry name" value="Domain 2, N(10)-formyltetrahydrofolate synthetase"/>
    <property type="match status" value="1"/>
</dbReference>
<dbReference type="Proteomes" id="UP000761574">
    <property type="component" value="Unassembled WGS sequence"/>
</dbReference>
<protein>
    <recommendedName>
        <fullName evidence="6">Formate--tetrahydrofolate ligase</fullName>
        <ecNumber evidence="6">6.3.4.3</ecNumber>
    </recommendedName>
    <alternativeName>
        <fullName evidence="6">Formyltetrahydrofolate synthetase</fullName>
        <shortName evidence="6">FHS</shortName>
        <shortName evidence="6">FTHFS</shortName>
    </alternativeName>
</protein>
<comment type="caution">
    <text evidence="7">The sequence shown here is derived from an EMBL/GenBank/DDBJ whole genome shotgun (WGS) entry which is preliminary data.</text>
</comment>
<keyword evidence="4 6" id="KW-0547">Nucleotide-binding</keyword>
<accession>A0ABQ4P6P3</accession>
<dbReference type="EC" id="6.3.4.3" evidence="6"/>
<keyword evidence="8" id="KW-1185">Reference proteome</keyword>
<evidence type="ECO:0000256" key="2">
    <source>
        <dbReference type="ARBA" id="ARBA00022563"/>
    </source>
</evidence>
<evidence type="ECO:0000313" key="8">
    <source>
        <dbReference type="Proteomes" id="UP000761574"/>
    </source>
</evidence>
<evidence type="ECO:0000256" key="1">
    <source>
        <dbReference type="ARBA" id="ARBA00004777"/>
    </source>
</evidence>
<dbReference type="InterPro" id="IPR027417">
    <property type="entry name" value="P-loop_NTPase"/>
</dbReference>
<dbReference type="GO" id="GO:0016874">
    <property type="term" value="F:ligase activity"/>
    <property type="evidence" value="ECO:0007669"/>
    <property type="project" value="UniProtKB-KW"/>
</dbReference>
<dbReference type="HAMAP" id="MF_01543">
    <property type="entry name" value="FTHFS"/>
    <property type="match status" value="1"/>
</dbReference>
<dbReference type="NCBIfam" id="NF010031">
    <property type="entry name" value="PRK13506.1"/>
    <property type="match status" value="1"/>
</dbReference>
<dbReference type="InterPro" id="IPR020628">
    <property type="entry name" value="Formate_THF_ligase_CS"/>
</dbReference>
<organism evidence="7 8">
    <name type="scientific">Shewanella algidipiscicola</name>
    <dbReference type="NCBI Taxonomy" id="614070"/>
    <lineage>
        <taxon>Bacteria</taxon>
        <taxon>Pseudomonadati</taxon>
        <taxon>Pseudomonadota</taxon>
        <taxon>Gammaproteobacteria</taxon>
        <taxon>Alteromonadales</taxon>
        <taxon>Shewanellaceae</taxon>
        <taxon>Shewanella</taxon>
    </lineage>
</organism>
<dbReference type="InterPro" id="IPR000559">
    <property type="entry name" value="Formate_THF_ligase"/>
</dbReference>
<dbReference type="Gene3D" id="3.40.50.300">
    <property type="entry name" value="P-loop containing nucleotide triphosphate hydrolases"/>
    <property type="match status" value="1"/>
</dbReference>
<dbReference type="EMBL" id="BPFB01000005">
    <property type="protein sequence ID" value="GIU43142.1"/>
    <property type="molecule type" value="Genomic_DNA"/>
</dbReference>
<evidence type="ECO:0000313" key="7">
    <source>
        <dbReference type="EMBL" id="GIU43142.1"/>
    </source>
</evidence>
<evidence type="ECO:0000256" key="6">
    <source>
        <dbReference type="HAMAP-Rule" id="MF_01543"/>
    </source>
</evidence>
<gene>
    <name evidence="6 7" type="primary">fhs</name>
    <name evidence="7" type="ORF">TUM4630_05740</name>
</gene>
<dbReference type="Pfam" id="PF01268">
    <property type="entry name" value="FTHFS"/>
    <property type="match status" value="1"/>
</dbReference>
<feature type="binding site" evidence="6">
    <location>
        <begin position="65"/>
        <end position="72"/>
    </location>
    <ligand>
        <name>ATP</name>
        <dbReference type="ChEBI" id="CHEBI:30616"/>
    </ligand>
</feature>
<keyword evidence="3 6" id="KW-0436">Ligase</keyword>
<dbReference type="SUPFAM" id="SSF52540">
    <property type="entry name" value="P-loop containing nucleoside triphosphate hydrolases"/>
    <property type="match status" value="1"/>
</dbReference>
<proteinExistence type="inferred from homology"/>
<dbReference type="RefSeq" id="WP_119977188.1">
    <property type="nucleotide sequence ID" value="NZ_BPFB01000005.1"/>
</dbReference>